<dbReference type="InterPro" id="IPR010723">
    <property type="entry name" value="HemN_C"/>
</dbReference>
<gene>
    <name evidence="11" type="ORF">FD145_913</name>
</gene>
<dbReference type="NCBIfam" id="TIGR00539">
    <property type="entry name" value="hemN_rel"/>
    <property type="match status" value="1"/>
</dbReference>
<dbReference type="InterPro" id="IPR034505">
    <property type="entry name" value="Coproporphyrinogen-III_oxidase"/>
</dbReference>
<dbReference type="AlphaFoldDB" id="A0A833L0V0"/>
<organism evidence="11 12">
    <name type="scientific">Candidatus Saganbacteria bacterium</name>
    <dbReference type="NCBI Taxonomy" id="2575572"/>
    <lineage>
        <taxon>Bacteria</taxon>
        <taxon>Bacillati</taxon>
        <taxon>Saganbacteria</taxon>
    </lineage>
</organism>
<dbReference type="GO" id="GO:0051539">
    <property type="term" value="F:4 iron, 4 sulfur cluster binding"/>
    <property type="evidence" value="ECO:0007669"/>
    <property type="project" value="UniProtKB-UniRule"/>
</dbReference>
<evidence type="ECO:0000256" key="1">
    <source>
        <dbReference type="ARBA" id="ARBA00006100"/>
    </source>
</evidence>
<reference evidence="11 12" key="1">
    <citation type="submission" date="2019-12" db="EMBL/GenBank/DDBJ databases">
        <authorList>
            <person name="Wolfe R."/>
            <person name="Danczak R."/>
            <person name="Wilkins M."/>
        </authorList>
    </citation>
    <scope>NUCLEOTIDE SEQUENCE [LARGE SCALE GENOMIC DNA]</scope>
    <source>
        <strain evidence="11">X2_MaxBin.013</strain>
    </source>
</reference>
<evidence type="ECO:0000256" key="2">
    <source>
        <dbReference type="ARBA" id="ARBA00017228"/>
    </source>
</evidence>
<keyword evidence="3 9" id="KW-0349">Heme</keyword>
<dbReference type="Pfam" id="PF06969">
    <property type="entry name" value="HemN_C"/>
    <property type="match status" value="1"/>
</dbReference>
<evidence type="ECO:0000313" key="11">
    <source>
        <dbReference type="EMBL" id="KAF0134059.1"/>
    </source>
</evidence>
<evidence type="ECO:0000256" key="7">
    <source>
        <dbReference type="ARBA" id="ARBA00023014"/>
    </source>
</evidence>
<protein>
    <recommendedName>
        <fullName evidence="2 9">Heme chaperone HemW</fullName>
    </recommendedName>
</protein>
<keyword evidence="9" id="KW-0963">Cytoplasm</keyword>
<dbReference type="PANTHER" id="PTHR13932">
    <property type="entry name" value="COPROPORPHYRINIGEN III OXIDASE"/>
    <property type="match status" value="1"/>
</dbReference>
<evidence type="ECO:0000256" key="3">
    <source>
        <dbReference type="ARBA" id="ARBA00022617"/>
    </source>
</evidence>
<comment type="caution">
    <text evidence="11">The sequence shown here is derived from an EMBL/GenBank/DDBJ whole genome shotgun (WGS) entry which is preliminary data.</text>
</comment>
<evidence type="ECO:0000256" key="8">
    <source>
        <dbReference type="ARBA" id="ARBA00023186"/>
    </source>
</evidence>
<evidence type="ECO:0000256" key="4">
    <source>
        <dbReference type="ARBA" id="ARBA00022691"/>
    </source>
</evidence>
<dbReference type="SMART" id="SM00729">
    <property type="entry name" value="Elp3"/>
    <property type="match status" value="1"/>
</dbReference>
<dbReference type="GO" id="GO:0005737">
    <property type="term" value="C:cytoplasm"/>
    <property type="evidence" value="ECO:0007669"/>
    <property type="project" value="UniProtKB-SubCell"/>
</dbReference>
<keyword evidence="8 9" id="KW-0143">Chaperone</keyword>
<keyword evidence="9" id="KW-0004">4Fe-4S</keyword>
<evidence type="ECO:0000256" key="5">
    <source>
        <dbReference type="ARBA" id="ARBA00022723"/>
    </source>
</evidence>
<dbReference type="SUPFAM" id="SSF102114">
    <property type="entry name" value="Radical SAM enzymes"/>
    <property type="match status" value="1"/>
</dbReference>
<feature type="domain" description="Radical SAM core" evidence="10">
    <location>
        <begin position="1"/>
        <end position="241"/>
    </location>
</feature>
<dbReference type="EMBL" id="WPAF01000013">
    <property type="protein sequence ID" value="KAF0134059.1"/>
    <property type="molecule type" value="Genomic_DNA"/>
</dbReference>
<dbReference type="SFLD" id="SFLDG01082">
    <property type="entry name" value="B12-binding_domain_containing"/>
    <property type="match status" value="1"/>
</dbReference>
<dbReference type="SFLD" id="SFLDF00562">
    <property type="entry name" value="HemN-like__clustered_with_heat"/>
    <property type="match status" value="1"/>
</dbReference>
<dbReference type="InterPro" id="IPR013785">
    <property type="entry name" value="Aldolase_TIM"/>
</dbReference>
<dbReference type="SFLD" id="SFLDF00288">
    <property type="entry name" value="HemN-like__clustered_with_nucl"/>
    <property type="match status" value="1"/>
</dbReference>
<dbReference type="Pfam" id="PF04055">
    <property type="entry name" value="Radical_SAM"/>
    <property type="match status" value="1"/>
</dbReference>
<dbReference type="GO" id="GO:0046872">
    <property type="term" value="F:metal ion binding"/>
    <property type="evidence" value="ECO:0007669"/>
    <property type="project" value="UniProtKB-UniRule"/>
</dbReference>
<dbReference type="GO" id="GO:0006779">
    <property type="term" value="P:porphyrin-containing compound biosynthetic process"/>
    <property type="evidence" value="ECO:0007669"/>
    <property type="project" value="InterPro"/>
</dbReference>
<dbReference type="InterPro" id="IPR006638">
    <property type="entry name" value="Elp3/MiaA/NifB-like_rSAM"/>
</dbReference>
<comment type="function">
    <text evidence="9">Probably acts as a heme chaperone, transferring heme to an unknown acceptor. Binds one molecule of heme per monomer, possibly covalently. Binds 1 [4Fe-4S] cluster. The cluster is coordinated with 3 cysteines and an exchangeable S-adenosyl-L-methionine.</text>
</comment>
<dbReference type="SFLD" id="SFLDS00029">
    <property type="entry name" value="Radical_SAM"/>
    <property type="match status" value="1"/>
</dbReference>
<keyword evidence="7 9" id="KW-0411">Iron-sulfur</keyword>
<dbReference type="Proteomes" id="UP000488506">
    <property type="component" value="Unassembled WGS sequence"/>
</dbReference>
<dbReference type="InterPro" id="IPR004559">
    <property type="entry name" value="HemW-like"/>
</dbReference>
<dbReference type="InterPro" id="IPR058240">
    <property type="entry name" value="rSAM_sf"/>
</dbReference>
<evidence type="ECO:0000256" key="6">
    <source>
        <dbReference type="ARBA" id="ARBA00023004"/>
    </source>
</evidence>
<dbReference type="GO" id="GO:0004109">
    <property type="term" value="F:coproporphyrinogen oxidase activity"/>
    <property type="evidence" value="ECO:0007669"/>
    <property type="project" value="InterPro"/>
</dbReference>
<keyword evidence="4 9" id="KW-0949">S-adenosyl-L-methionine</keyword>
<keyword evidence="6 9" id="KW-0408">Iron</keyword>
<dbReference type="InterPro" id="IPR007197">
    <property type="entry name" value="rSAM"/>
</dbReference>
<evidence type="ECO:0000256" key="9">
    <source>
        <dbReference type="RuleBase" id="RU364116"/>
    </source>
</evidence>
<comment type="similarity">
    <text evidence="1">Belongs to the anaerobic coproporphyrinogen-III oxidase family. HemW subfamily.</text>
</comment>
<dbReference type="Gene3D" id="3.20.20.70">
    <property type="entry name" value="Aldolase class I"/>
    <property type="match status" value="1"/>
</dbReference>
<sequence>MNTVSVYIHIPFCKKKCNYCDFVSFADKEELIDGYVEALKHEITSIPQQLKIKTIFFGGGTPSLLAPKQLEKILSHFESRITYPEISIECNPGTVNLQKLKDFHKLGINRLSIGAQSFNDRELKTLGRIHTAKEIHETVENARKAGFKNVGLDLIFALPNQTLESWKETVRKAVELEPEHLSTYNLQIEEGTPFWKMTNDKPCLTAGRFQMSNNNFQLPDEETEACMYEFAIDYLKAKGYKHYEISNFSKPGYECKHNIVYWKNGDYIGIGVNAASHINNSRHENPNNFEEYFLMANQQSKGLAGKLASRPARDEISETIMMNLRLLDGLSKKEFKERFGKDIEELYKKEIDELEKDNLIENTKTHLKLSRKGLFLANLIFEKFVD</sequence>
<dbReference type="SFLD" id="SFLDG01065">
    <property type="entry name" value="anaerobic_coproporphyrinogen-I"/>
    <property type="match status" value="1"/>
</dbReference>
<dbReference type="PANTHER" id="PTHR13932:SF5">
    <property type="entry name" value="RADICAL S-ADENOSYL METHIONINE DOMAIN-CONTAINING PROTEIN 1, MITOCHONDRIAL"/>
    <property type="match status" value="1"/>
</dbReference>
<proteinExistence type="inferred from homology"/>
<name>A0A833L0V0_UNCSA</name>
<comment type="subcellular location">
    <subcellularLocation>
        <location evidence="9">Cytoplasm</location>
    </subcellularLocation>
</comment>
<evidence type="ECO:0000259" key="10">
    <source>
        <dbReference type="PROSITE" id="PS51918"/>
    </source>
</evidence>
<accession>A0A833L0V0</accession>
<keyword evidence="5 9" id="KW-0479">Metal-binding</keyword>
<evidence type="ECO:0000313" key="12">
    <source>
        <dbReference type="Proteomes" id="UP000488506"/>
    </source>
</evidence>
<dbReference type="PROSITE" id="PS51918">
    <property type="entry name" value="RADICAL_SAM"/>
    <property type="match status" value="1"/>
</dbReference>
<dbReference type="CDD" id="cd01335">
    <property type="entry name" value="Radical_SAM"/>
    <property type="match status" value="1"/>
</dbReference>